<comment type="caution">
    <text evidence="2">The sequence shown here is derived from an EMBL/GenBank/DDBJ whole genome shotgun (WGS) entry which is preliminary data.</text>
</comment>
<keyword evidence="3" id="KW-1185">Reference proteome</keyword>
<organism evidence="2 3">
    <name type="scientific">Lithospermum erythrorhizon</name>
    <name type="common">Purple gromwell</name>
    <name type="synonym">Lithospermum officinale var. erythrorhizon</name>
    <dbReference type="NCBI Taxonomy" id="34254"/>
    <lineage>
        <taxon>Eukaryota</taxon>
        <taxon>Viridiplantae</taxon>
        <taxon>Streptophyta</taxon>
        <taxon>Embryophyta</taxon>
        <taxon>Tracheophyta</taxon>
        <taxon>Spermatophyta</taxon>
        <taxon>Magnoliopsida</taxon>
        <taxon>eudicotyledons</taxon>
        <taxon>Gunneridae</taxon>
        <taxon>Pentapetalae</taxon>
        <taxon>asterids</taxon>
        <taxon>lamiids</taxon>
        <taxon>Boraginales</taxon>
        <taxon>Boraginaceae</taxon>
        <taxon>Boraginoideae</taxon>
        <taxon>Lithospermeae</taxon>
        <taxon>Lithospermum</taxon>
    </lineage>
</organism>
<dbReference type="EMBL" id="BAABME010010732">
    <property type="protein sequence ID" value="GAA0181456.1"/>
    <property type="molecule type" value="Genomic_DNA"/>
</dbReference>
<reference evidence="2 3" key="1">
    <citation type="submission" date="2024-01" db="EMBL/GenBank/DDBJ databases">
        <title>The complete chloroplast genome sequence of Lithospermum erythrorhizon: insights into the phylogenetic relationship among Boraginaceae species and the maternal lineages of purple gromwells.</title>
        <authorList>
            <person name="Okada T."/>
            <person name="Watanabe K."/>
        </authorList>
    </citation>
    <scope>NUCLEOTIDE SEQUENCE [LARGE SCALE GENOMIC DNA]</scope>
</reference>
<dbReference type="PANTHER" id="PTHR45835">
    <property type="entry name" value="YALI0A06105P"/>
    <property type="match status" value="1"/>
</dbReference>
<accession>A0AAV3RQN2</accession>
<dbReference type="SUPFAM" id="SSF56672">
    <property type="entry name" value="DNA/RNA polymerases"/>
    <property type="match status" value="1"/>
</dbReference>
<dbReference type="Proteomes" id="UP001454036">
    <property type="component" value="Unassembled WGS sequence"/>
</dbReference>
<sequence length="465" mass="53567">MKKGCVGFLGYVVELERKESRLEDVRVVHEYIDIFFEDLPGLPPAREVEFSIELVSGTAPAELRELKTQLREILDKGFIRPSVSLWGAPVQIVKKKDGTLSDYDVTIEYHPGKANVVVDALNRKGKAKDPKVEMKQLGVDLGVGSDDKLLAHVKVRPVLFDRIAEVQQKDEKSQDIIKEVKSGRRSDLVVDDSAALRMNGRLVVPYSKELKKKILDEAHNAPYSMHPGSTKMYRDLRLVYWWPARFLACQQVKIEHRHPAGLLQPLPIPEWTWENITMDFLFGLPRLSRRNDGIWVIADRLSKSAHFLPIKSTDGPKRLPKIYVDRIALGTRVDLSTFFHPQTDGQSERTIQTLQDMLRACVLSFSGTYRLPLPPGLDRSHNMFHVSCLRKYVPDESHILSLIPMELEEDLTFEEKSVRILDRKEKALRNKVVALVKVLWRNQRMEEATWEREDDMRSRYPQLFV</sequence>
<dbReference type="InterPro" id="IPR043502">
    <property type="entry name" value="DNA/RNA_pol_sf"/>
</dbReference>
<dbReference type="Pfam" id="PF17921">
    <property type="entry name" value="Integrase_H2C2"/>
    <property type="match status" value="1"/>
</dbReference>
<feature type="domain" description="Integrase zinc-binding" evidence="1">
    <location>
        <begin position="208"/>
        <end position="243"/>
    </location>
</feature>
<evidence type="ECO:0000313" key="3">
    <source>
        <dbReference type="Proteomes" id="UP001454036"/>
    </source>
</evidence>
<evidence type="ECO:0000313" key="2">
    <source>
        <dbReference type="EMBL" id="GAA0181456.1"/>
    </source>
</evidence>
<evidence type="ECO:0000259" key="1">
    <source>
        <dbReference type="Pfam" id="PF17921"/>
    </source>
</evidence>
<dbReference type="SUPFAM" id="SSF53098">
    <property type="entry name" value="Ribonuclease H-like"/>
    <property type="match status" value="1"/>
</dbReference>
<proteinExistence type="predicted"/>
<gene>
    <name evidence="2" type="ORF">LIER_30244</name>
</gene>
<dbReference type="InterPro" id="IPR041588">
    <property type="entry name" value="Integrase_H2C2"/>
</dbReference>
<dbReference type="InterPro" id="IPR012337">
    <property type="entry name" value="RNaseH-like_sf"/>
</dbReference>
<dbReference type="PANTHER" id="PTHR45835:SF99">
    <property type="entry name" value="CHROMO DOMAIN-CONTAINING PROTEIN-RELATED"/>
    <property type="match status" value="1"/>
</dbReference>
<dbReference type="AlphaFoldDB" id="A0AAV3RQN2"/>
<dbReference type="Gene3D" id="3.10.10.10">
    <property type="entry name" value="HIV Type 1 Reverse Transcriptase, subunit A, domain 1"/>
    <property type="match status" value="1"/>
</dbReference>
<protein>
    <recommendedName>
        <fullName evidence="1">Integrase zinc-binding domain-containing protein</fullName>
    </recommendedName>
</protein>
<dbReference type="Gene3D" id="1.10.340.70">
    <property type="match status" value="1"/>
</dbReference>
<name>A0AAV3RQN2_LITER</name>